<accession>A0AAV5E1W9</accession>
<dbReference type="EMBL" id="BQKI01000072">
    <property type="protein sequence ID" value="GJN16481.1"/>
    <property type="molecule type" value="Genomic_DNA"/>
</dbReference>
<dbReference type="Proteomes" id="UP001054889">
    <property type="component" value="Unassembled WGS sequence"/>
</dbReference>
<sequence length="71" mass="7281">MAALAAGSPAVALEVECCQAGMQKLMDLRCKLNLVDIGFGFIAEGSLLESIGGRNGGTEESAVNTAFYVGN</sequence>
<reference evidence="1" key="1">
    <citation type="journal article" date="2018" name="DNA Res.">
        <title>Multiple hybrid de novo genome assembly of finger millet, an orphan allotetraploid crop.</title>
        <authorList>
            <person name="Hatakeyama M."/>
            <person name="Aluri S."/>
            <person name="Balachadran M.T."/>
            <person name="Sivarajan S.R."/>
            <person name="Patrignani A."/>
            <person name="Gruter S."/>
            <person name="Poveda L."/>
            <person name="Shimizu-Inatsugi R."/>
            <person name="Baeten J."/>
            <person name="Francoijs K.J."/>
            <person name="Nataraja K.N."/>
            <person name="Reddy Y.A.N."/>
            <person name="Phadnis S."/>
            <person name="Ravikumar R.L."/>
            <person name="Schlapbach R."/>
            <person name="Sreeman S.M."/>
            <person name="Shimizu K.K."/>
        </authorList>
    </citation>
    <scope>NUCLEOTIDE SEQUENCE</scope>
</reference>
<dbReference type="AlphaFoldDB" id="A0AAV5E1W9"/>
<organism evidence="1 2">
    <name type="scientific">Eleusine coracana subsp. coracana</name>
    <dbReference type="NCBI Taxonomy" id="191504"/>
    <lineage>
        <taxon>Eukaryota</taxon>
        <taxon>Viridiplantae</taxon>
        <taxon>Streptophyta</taxon>
        <taxon>Embryophyta</taxon>
        <taxon>Tracheophyta</taxon>
        <taxon>Spermatophyta</taxon>
        <taxon>Magnoliopsida</taxon>
        <taxon>Liliopsida</taxon>
        <taxon>Poales</taxon>
        <taxon>Poaceae</taxon>
        <taxon>PACMAD clade</taxon>
        <taxon>Chloridoideae</taxon>
        <taxon>Cynodonteae</taxon>
        <taxon>Eleusininae</taxon>
        <taxon>Eleusine</taxon>
    </lineage>
</organism>
<evidence type="ECO:0000313" key="2">
    <source>
        <dbReference type="Proteomes" id="UP001054889"/>
    </source>
</evidence>
<proteinExistence type="predicted"/>
<evidence type="ECO:0000313" key="1">
    <source>
        <dbReference type="EMBL" id="GJN16481.1"/>
    </source>
</evidence>
<keyword evidence="2" id="KW-1185">Reference proteome</keyword>
<reference evidence="1" key="2">
    <citation type="submission" date="2021-12" db="EMBL/GenBank/DDBJ databases">
        <title>Resequencing data analysis of finger millet.</title>
        <authorList>
            <person name="Hatakeyama M."/>
            <person name="Aluri S."/>
            <person name="Balachadran M.T."/>
            <person name="Sivarajan S.R."/>
            <person name="Poveda L."/>
            <person name="Shimizu-Inatsugi R."/>
            <person name="Schlapbach R."/>
            <person name="Sreeman S.M."/>
            <person name="Shimizu K.K."/>
        </authorList>
    </citation>
    <scope>NUCLEOTIDE SEQUENCE</scope>
</reference>
<name>A0AAV5E1W9_ELECO</name>
<comment type="caution">
    <text evidence="1">The sequence shown here is derived from an EMBL/GenBank/DDBJ whole genome shotgun (WGS) entry which is preliminary data.</text>
</comment>
<protein>
    <submittedName>
        <fullName evidence="1">Uncharacterized protein</fullName>
    </submittedName>
</protein>
<gene>
    <name evidence="1" type="primary">gb03475</name>
    <name evidence="1" type="ORF">PR202_gb03475</name>
</gene>